<dbReference type="EnsemblMetazoa" id="AAEL024460-RA">
    <property type="protein sequence ID" value="AAEL024460-PA"/>
    <property type="gene ID" value="AAEL024460"/>
</dbReference>
<dbReference type="InParanoid" id="A0A6I8U4B7"/>
<reference evidence="1" key="2">
    <citation type="submission" date="2020-05" db="UniProtKB">
        <authorList>
            <consortium name="EnsemblMetazoa"/>
        </authorList>
    </citation>
    <scope>IDENTIFICATION</scope>
    <source>
        <strain evidence="1">LVP_AGWG</strain>
    </source>
</reference>
<name>A0A6I8U4B7_AEDAE</name>
<keyword evidence="2" id="KW-1185">Reference proteome</keyword>
<proteinExistence type="predicted"/>
<sequence>MDLYLRRYILYHGFAIGFGAFVVSILTIYLYVKEDVHVYFSQLSFYTWVYWIGTWAWLLGALWILAGASFLFGILKKRKSALLPLLFLLGIHLLAVLFGDVLLVLDLSYMNWNFSPFLNVSQFASIIYVILHVGFTIVVLGKLIDEDSRKSNWTGTSLQVCGQPTTVSDESEFVVIS</sequence>
<organism evidence="1 2">
    <name type="scientific">Aedes aegypti</name>
    <name type="common">Yellowfever mosquito</name>
    <name type="synonym">Culex aegypti</name>
    <dbReference type="NCBI Taxonomy" id="7159"/>
    <lineage>
        <taxon>Eukaryota</taxon>
        <taxon>Metazoa</taxon>
        <taxon>Ecdysozoa</taxon>
        <taxon>Arthropoda</taxon>
        <taxon>Hexapoda</taxon>
        <taxon>Insecta</taxon>
        <taxon>Pterygota</taxon>
        <taxon>Neoptera</taxon>
        <taxon>Endopterygota</taxon>
        <taxon>Diptera</taxon>
        <taxon>Nematocera</taxon>
        <taxon>Culicoidea</taxon>
        <taxon>Culicidae</taxon>
        <taxon>Culicinae</taxon>
        <taxon>Aedini</taxon>
        <taxon>Aedes</taxon>
        <taxon>Stegomyia</taxon>
    </lineage>
</organism>
<dbReference type="Proteomes" id="UP000008820">
    <property type="component" value="Chromosome 2"/>
</dbReference>
<gene>
    <name evidence="1" type="primary">110675608</name>
</gene>
<reference evidence="1 2" key="1">
    <citation type="submission" date="2017-06" db="EMBL/GenBank/DDBJ databases">
        <title>Aedes aegypti genome working group (AGWG) sequencing and assembly.</title>
        <authorList>
            <consortium name="Aedes aegypti Genome Working Group (AGWG)"/>
            <person name="Matthews B.J."/>
        </authorList>
    </citation>
    <scope>NUCLEOTIDE SEQUENCE [LARGE SCALE GENOMIC DNA]</scope>
    <source>
        <strain evidence="1 2">LVP_AGWG</strain>
    </source>
</reference>
<protein>
    <submittedName>
        <fullName evidence="1">Uncharacterized protein</fullName>
    </submittedName>
</protein>
<accession>A0A6I8U4B7</accession>
<evidence type="ECO:0000313" key="1">
    <source>
        <dbReference type="EnsemblMetazoa" id="AAEL024460-PA"/>
    </source>
</evidence>
<dbReference type="OrthoDB" id="7767785at2759"/>
<evidence type="ECO:0000313" key="2">
    <source>
        <dbReference type="Proteomes" id="UP000008820"/>
    </source>
</evidence>
<dbReference type="AlphaFoldDB" id="A0A6I8U4B7"/>